<reference evidence="2" key="1">
    <citation type="journal article" date="2019" name="Int. J. Syst. Evol. Microbiol.">
        <title>The Global Catalogue of Microorganisms (GCM) 10K type strain sequencing project: providing services to taxonomists for standard genome sequencing and annotation.</title>
        <authorList>
            <consortium name="The Broad Institute Genomics Platform"/>
            <consortium name="The Broad Institute Genome Sequencing Center for Infectious Disease"/>
            <person name="Wu L."/>
            <person name="Ma J."/>
        </authorList>
    </citation>
    <scope>NUCLEOTIDE SEQUENCE [LARGE SCALE GENOMIC DNA]</scope>
    <source>
        <strain evidence="2">CECT 8551</strain>
    </source>
</reference>
<dbReference type="Proteomes" id="UP001595766">
    <property type="component" value="Unassembled WGS sequence"/>
</dbReference>
<evidence type="ECO:0008006" key="3">
    <source>
        <dbReference type="Google" id="ProtNLM"/>
    </source>
</evidence>
<comment type="caution">
    <text evidence="1">The sequence shown here is derived from an EMBL/GenBank/DDBJ whole genome shotgun (WGS) entry which is preliminary data.</text>
</comment>
<protein>
    <recommendedName>
        <fullName evidence="3">Type II toxin-antitoxin system RelE/ParE family toxin</fullName>
    </recommendedName>
</protein>
<proteinExistence type="predicted"/>
<evidence type="ECO:0000313" key="2">
    <source>
        <dbReference type="Proteomes" id="UP001595766"/>
    </source>
</evidence>
<sequence>MKFIIVYRPEAIKDIEKILKSGNQSLFKKLKKLIAELEEHP</sequence>
<organism evidence="1 2">
    <name type="scientific">Belliella kenyensis</name>
    <dbReference type="NCBI Taxonomy" id="1472724"/>
    <lineage>
        <taxon>Bacteria</taxon>
        <taxon>Pseudomonadati</taxon>
        <taxon>Bacteroidota</taxon>
        <taxon>Cytophagia</taxon>
        <taxon>Cytophagales</taxon>
        <taxon>Cyclobacteriaceae</taxon>
        <taxon>Belliella</taxon>
    </lineage>
</organism>
<evidence type="ECO:0000313" key="1">
    <source>
        <dbReference type="EMBL" id="MFC3977410.1"/>
    </source>
</evidence>
<dbReference type="RefSeq" id="WP_262916594.1">
    <property type="nucleotide sequence ID" value="NZ_JAKZGR010000005.1"/>
</dbReference>
<gene>
    <name evidence="1" type="ORF">ACFOUP_13565</name>
</gene>
<dbReference type="EMBL" id="JBHSAV010000057">
    <property type="protein sequence ID" value="MFC3977410.1"/>
    <property type="molecule type" value="Genomic_DNA"/>
</dbReference>
<keyword evidence="2" id="KW-1185">Reference proteome</keyword>
<name>A0ABV8EQ85_9BACT</name>
<accession>A0ABV8EQ85</accession>